<feature type="region of interest" description="Disordered" evidence="1">
    <location>
        <begin position="581"/>
        <end position="634"/>
    </location>
</feature>
<dbReference type="WBParaSite" id="jg17726">
    <property type="protein sequence ID" value="jg17726"/>
    <property type="gene ID" value="jg17726"/>
</dbReference>
<dbReference type="InterPro" id="IPR043128">
    <property type="entry name" value="Rev_trsase/Diguanyl_cyclase"/>
</dbReference>
<dbReference type="Gene3D" id="3.30.70.270">
    <property type="match status" value="1"/>
</dbReference>
<feature type="domain" description="Integrase zinc-binding" evidence="2">
    <location>
        <begin position="411"/>
        <end position="462"/>
    </location>
</feature>
<reference evidence="4" key="1">
    <citation type="submission" date="2022-11" db="UniProtKB">
        <authorList>
            <consortium name="WormBaseParasite"/>
        </authorList>
    </citation>
    <scope>IDENTIFICATION</scope>
</reference>
<name>A0A915DAZ0_9BILA</name>
<dbReference type="InterPro" id="IPR012337">
    <property type="entry name" value="RNaseH-like_sf"/>
</dbReference>
<dbReference type="Pfam" id="PF17921">
    <property type="entry name" value="Integrase_H2C2"/>
    <property type="match status" value="1"/>
</dbReference>
<evidence type="ECO:0000256" key="1">
    <source>
        <dbReference type="SAM" id="MobiDB-lite"/>
    </source>
</evidence>
<dbReference type="InterPro" id="IPR043502">
    <property type="entry name" value="DNA/RNA_pol_sf"/>
</dbReference>
<evidence type="ECO:0000313" key="4">
    <source>
        <dbReference type="WBParaSite" id="jg17726"/>
    </source>
</evidence>
<dbReference type="InterPro" id="IPR036397">
    <property type="entry name" value="RNaseH_sf"/>
</dbReference>
<sequence>MIKFFSLEAAGLADLEDISEADEVMTNFKENLVFCEGEQNTTKLRIVFDASSKSNTQFRALNECLHKGPLMLNELMGVLMRFRSREIAIIADIEKAFLQISIKEEDRDATRFLWPADVQNFEHTGELKTFRFTRVVFGLAPSPFLLAATITEHLKKEGSHQEHVRSGQHLSPGQENFEAAGFNLREFASNAKEEIDKLNQKDRLTEDRVKVLGIGWHTGADFLFKNRLVPTATKKKKKTEKSTDHNKESAEATIPKLELHALALGRENVRGKWAVPECFYCPTTNVEQIEEEVLPEVTTNASERRPAPLIQAEKWSKWQKVKKTAAFVLRFLKKKVLSKSNPESKFLKEVKTSPTSTWLNATELKLAEEYLLRQMQKSHPLSARVMQELNVFEDKQDSEAKQPIYLPKDSTEAALITQEVHEQNHHAAVNTTTAMLRQRFWMPQGKRAVASILRKSCVRCFRLRVQPYSLPPAPDLPANRVTACRPFLNVGWTISDHSELKWKLILRAKRSKSRKRYGYRCIHVWLTRAIHLEVAKDCSAEMFLHTFRRFIARRGTPESMTSDNGTNFVAAAATISKVWPTKASKQGEAEKGHEDSLERPMRAEKYKPLQRIMVSHGSSYQREPHGSGASMNQW</sequence>
<protein>
    <submittedName>
        <fullName evidence="4">Integrase zinc-binding domain-containing protein</fullName>
    </submittedName>
</protein>
<evidence type="ECO:0000259" key="2">
    <source>
        <dbReference type="Pfam" id="PF17921"/>
    </source>
</evidence>
<dbReference type="GO" id="GO:0003676">
    <property type="term" value="F:nucleic acid binding"/>
    <property type="evidence" value="ECO:0007669"/>
    <property type="project" value="InterPro"/>
</dbReference>
<keyword evidence="3" id="KW-1185">Reference proteome</keyword>
<dbReference type="InterPro" id="IPR041588">
    <property type="entry name" value="Integrase_H2C2"/>
</dbReference>
<accession>A0A915DAZ0</accession>
<dbReference type="GO" id="GO:0006259">
    <property type="term" value="P:DNA metabolic process"/>
    <property type="evidence" value="ECO:0007669"/>
    <property type="project" value="UniProtKB-ARBA"/>
</dbReference>
<dbReference type="SUPFAM" id="SSF53098">
    <property type="entry name" value="Ribonuclease H-like"/>
    <property type="match status" value="1"/>
</dbReference>
<dbReference type="PANTHER" id="PTHR47331">
    <property type="entry name" value="PHD-TYPE DOMAIN-CONTAINING PROTEIN"/>
    <property type="match status" value="1"/>
</dbReference>
<proteinExistence type="predicted"/>
<dbReference type="SUPFAM" id="SSF56672">
    <property type="entry name" value="DNA/RNA polymerases"/>
    <property type="match status" value="1"/>
</dbReference>
<dbReference type="AlphaFoldDB" id="A0A915DAZ0"/>
<dbReference type="Gene3D" id="1.10.340.70">
    <property type="match status" value="1"/>
</dbReference>
<evidence type="ECO:0000313" key="3">
    <source>
        <dbReference type="Proteomes" id="UP000887574"/>
    </source>
</evidence>
<feature type="compositionally biased region" description="Basic and acidic residues" evidence="1">
    <location>
        <begin position="585"/>
        <end position="607"/>
    </location>
</feature>
<dbReference type="Gene3D" id="3.10.10.10">
    <property type="entry name" value="HIV Type 1 Reverse Transcriptase, subunit A, domain 1"/>
    <property type="match status" value="1"/>
</dbReference>
<dbReference type="Proteomes" id="UP000887574">
    <property type="component" value="Unplaced"/>
</dbReference>
<dbReference type="GO" id="GO:0042575">
    <property type="term" value="C:DNA polymerase complex"/>
    <property type="evidence" value="ECO:0007669"/>
    <property type="project" value="UniProtKB-ARBA"/>
</dbReference>
<dbReference type="Gene3D" id="3.30.420.10">
    <property type="entry name" value="Ribonuclease H-like superfamily/Ribonuclease H"/>
    <property type="match status" value="1"/>
</dbReference>
<organism evidence="3 4">
    <name type="scientific">Ditylenchus dipsaci</name>
    <dbReference type="NCBI Taxonomy" id="166011"/>
    <lineage>
        <taxon>Eukaryota</taxon>
        <taxon>Metazoa</taxon>
        <taxon>Ecdysozoa</taxon>
        <taxon>Nematoda</taxon>
        <taxon>Chromadorea</taxon>
        <taxon>Rhabditida</taxon>
        <taxon>Tylenchina</taxon>
        <taxon>Tylenchomorpha</taxon>
        <taxon>Sphaerularioidea</taxon>
        <taxon>Anguinidae</taxon>
        <taxon>Anguininae</taxon>
        <taxon>Ditylenchus</taxon>
    </lineage>
</organism>